<dbReference type="InterPro" id="IPR036291">
    <property type="entry name" value="NAD(P)-bd_dom_sf"/>
</dbReference>
<dbReference type="InterPro" id="IPR013131">
    <property type="entry name" value="Mannitol_DH_N"/>
</dbReference>
<dbReference type="Gene3D" id="3.40.50.720">
    <property type="entry name" value="NAD(P)-binding Rossmann-like Domain"/>
    <property type="match status" value="1"/>
</dbReference>
<dbReference type="OrthoDB" id="271711at2"/>
<dbReference type="InterPro" id="IPR050988">
    <property type="entry name" value="Mannitol_DH/Oxidoreductase"/>
</dbReference>
<dbReference type="PANTHER" id="PTHR43362:SF1">
    <property type="entry name" value="MANNITOL DEHYDROGENASE 2-RELATED"/>
    <property type="match status" value="1"/>
</dbReference>
<feature type="region of interest" description="Disordered" evidence="2">
    <location>
        <begin position="1"/>
        <end position="20"/>
    </location>
</feature>
<evidence type="ECO:0000256" key="2">
    <source>
        <dbReference type="SAM" id="MobiDB-lite"/>
    </source>
</evidence>
<dbReference type="PANTHER" id="PTHR43362">
    <property type="entry name" value="MANNITOL DEHYDROGENASE DSF1-RELATED"/>
    <property type="match status" value="1"/>
</dbReference>
<dbReference type="Gene3D" id="1.10.1040.10">
    <property type="entry name" value="N-(1-d-carboxylethyl)-l-norvaline Dehydrogenase, domain 2"/>
    <property type="match status" value="1"/>
</dbReference>
<dbReference type="InterPro" id="IPR000669">
    <property type="entry name" value="Mannitol_DH"/>
</dbReference>
<gene>
    <name evidence="5" type="ORF">FF124_06230</name>
</gene>
<dbReference type="InterPro" id="IPR008927">
    <property type="entry name" value="6-PGluconate_DH-like_C_sf"/>
</dbReference>
<dbReference type="InterPro" id="IPR013118">
    <property type="entry name" value="Mannitol_DH_C"/>
</dbReference>
<reference evidence="5 6" key="2">
    <citation type="submission" date="2019-06" db="EMBL/GenBank/DDBJ databases">
        <title>Martelella lutilitoris sp. nov., isolated from a tidal mudflat.</title>
        <authorList>
            <person name="Kim Y.-J."/>
        </authorList>
    </citation>
    <scope>NUCLEOTIDE SEQUENCE [LARGE SCALE GENOMIC DNA]</scope>
    <source>
        <strain evidence="5 6">GH2-6</strain>
    </source>
</reference>
<organism evidence="5 6">
    <name type="scientific">Martelella lutilitoris</name>
    <dbReference type="NCBI Taxonomy" id="2583532"/>
    <lineage>
        <taxon>Bacteria</taxon>
        <taxon>Pseudomonadati</taxon>
        <taxon>Pseudomonadota</taxon>
        <taxon>Alphaproteobacteria</taxon>
        <taxon>Hyphomicrobiales</taxon>
        <taxon>Aurantimonadaceae</taxon>
        <taxon>Martelella</taxon>
    </lineage>
</organism>
<protein>
    <submittedName>
        <fullName evidence="5">Mannitol dehydrogenase family protein</fullName>
    </submittedName>
</protein>
<comment type="caution">
    <text evidence="5">The sequence shown here is derived from an EMBL/GenBank/DDBJ whole genome shotgun (WGS) entry which is preliminary data.</text>
</comment>
<sequence>MEGGLPANAESLPRLKRPDAPRPGSGIVHLGLGAFYRSHGAIYIYEAMQTSGGDWGIVGVNLMTPPKQREIFEPQGFAYTAVSLAPEGIEPQVIPVLNDVLDAPDDPEAVLSLMADPKIKIVTSTVTEKGYCHFPSTGKLNREHPFIIEDLKDENKPKSALGYIVRALDRRRKAGHRPFTMMSSDNLPNNGHVVHAVVVELAGMIDPELQAWIEKEVTFPCTMIDRIVPATKPEDIERVAELTGVYDPVPVMHEPFRQWVVEDKFVDGERPDIGAVGAQLVEDVTPFEHMKLRCLNGTHSSISYLGYLAGKETIYDTVSDTVFAAYCKFLWEKEIIPAVDAPPGVSLKEYTAALFERYSNPSIRHLTWQIAMDGSQKLPQRILETVQEDLEAGRPVPGLSLAIAAWMRYIGGVDERGNPIDVRDPLAEKLKALSDAGATPRDKVEALIGVSDVFPKALQDNKDFVEGLAAAYEGLVEKGARAMAEAVVR</sequence>
<accession>A0A5C4JUW8</accession>
<dbReference type="Pfam" id="PF08125">
    <property type="entry name" value="Mannitol_dh_C"/>
    <property type="match status" value="1"/>
</dbReference>
<evidence type="ECO:0000259" key="4">
    <source>
        <dbReference type="Pfam" id="PF08125"/>
    </source>
</evidence>
<dbReference type="EMBL" id="VCLB01000003">
    <property type="protein sequence ID" value="TNB48931.1"/>
    <property type="molecule type" value="Genomic_DNA"/>
</dbReference>
<dbReference type="GO" id="GO:0016616">
    <property type="term" value="F:oxidoreductase activity, acting on the CH-OH group of donors, NAD or NADP as acceptor"/>
    <property type="evidence" value="ECO:0007669"/>
    <property type="project" value="TreeGrafter"/>
</dbReference>
<keyword evidence="6" id="KW-1185">Reference proteome</keyword>
<dbReference type="PRINTS" id="PR00084">
    <property type="entry name" value="MTLDHDRGNASE"/>
</dbReference>
<proteinExistence type="predicted"/>
<evidence type="ECO:0000259" key="3">
    <source>
        <dbReference type="Pfam" id="PF01232"/>
    </source>
</evidence>
<evidence type="ECO:0000313" key="5">
    <source>
        <dbReference type="EMBL" id="TNB48931.1"/>
    </source>
</evidence>
<dbReference type="InterPro" id="IPR013328">
    <property type="entry name" value="6PGD_dom2"/>
</dbReference>
<dbReference type="AlphaFoldDB" id="A0A5C4JUW8"/>
<evidence type="ECO:0000256" key="1">
    <source>
        <dbReference type="ARBA" id="ARBA00023002"/>
    </source>
</evidence>
<dbReference type="RefSeq" id="WP_138747831.1">
    <property type="nucleotide sequence ID" value="NZ_VCLB01000003.1"/>
</dbReference>
<evidence type="ECO:0000313" key="6">
    <source>
        <dbReference type="Proteomes" id="UP000307874"/>
    </source>
</evidence>
<dbReference type="Pfam" id="PF01232">
    <property type="entry name" value="Mannitol_dh"/>
    <property type="match status" value="1"/>
</dbReference>
<dbReference type="SUPFAM" id="SSF51735">
    <property type="entry name" value="NAD(P)-binding Rossmann-fold domains"/>
    <property type="match status" value="1"/>
</dbReference>
<feature type="domain" description="Mannitol dehydrogenase N-terminal" evidence="3">
    <location>
        <begin position="26"/>
        <end position="269"/>
    </location>
</feature>
<feature type="domain" description="Mannitol dehydrogenase C-terminal" evidence="4">
    <location>
        <begin position="283"/>
        <end position="475"/>
    </location>
</feature>
<name>A0A5C4JUW8_9HYPH</name>
<dbReference type="SUPFAM" id="SSF48179">
    <property type="entry name" value="6-phosphogluconate dehydrogenase C-terminal domain-like"/>
    <property type="match status" value="1"/>
</dbReference>
<keyword evidence="1" id="KW-0560">Oxidoreductase</keyword>
<dbReference type="Proteomes" id="UP000307874">
    <property type="component" value="Unassembled WGS sequence"/>
</dbReference>
<reference evidence="5 6" key="1">
    <citation type="submission" date="2019-05" db="EMBL/GenBank/DDBJ databases">
        <authorList>
            <person name="Lee S.D."/>
        </authorList>
    </citation>
    <scope>NUCLEOTIDE SEQUENCE [LARGE SCALE GENOMIC DNA]</scope>
    <source>
        <strain evidence="5 6">GH2-6</strain>
    </source>
</reference>